<dbReference type="Pfam" id="PF02645">
    <property type="entry name" value="DegV"/>
    <property type="match status" value="1"/>
</dbReference>
<reference evidence="3 5" key="3">
    <citation type="submission" date="2020-11" db="EMBL/GenBank/DDBJ databases">
        <title>Closed and high quality bacterial genomes of the OMM12 community.</title>
        <authorList>
            <person name="Marbouty M."/>
            <person name="Lamy-Besnier Q."/>
            <person name="Debarbieux L."/>
            <person name="Koszul R."/>
        </authorList>
    </citation>
    <scope>NUCLEOTIDE SEQUENCE [LARGE SCALE GENOMIC DNA]</scope>
    <source>
        <strain evidence="3 5">KB18</strain>
    </source>
</reference>
<dbReference type="KEGG" id="amur:ADH66_00405"/>
<keyword evidence="1" id="KW-0446">Lipid-binding</keyword>
<evidence type="ECO:0000313" key="5">
    <source>
        <dbReference type="Proteomes" id="UP000596035"/>
    </source>
</evidence>
<name>A0A1Z2XLE4_9FIRM</name>
<dbReference type="PANTHER" id="PTHR33434">
    <property type="entry name" value="DEGV DOMAIN-CONTAINING PROTEIN DR_1986-RELATED"/>
    <property type="match status" value="1"/>
</dbReference>
<reference evidence="4" key="2">
    <citation type="submission" date="2017-05" db="EMBL/GenBank/DDBJ databases">
        <title>Improved OligoMM genomes.</title>
        <authorList>
            <person name="Garzetti D."/>
        </authorList>
    </citation>
    <scope>NUCLEOTIDE SEQUENCE [LARGE SCALE GENOMIC DNA]</scope>
    <source>
        <strain evidence="4">KB18</strain>
    </source>
</reference>
<evidence type="ECO:0000313" key="4">
    <source>
        <dbReference type="Proteomes" id="UP000196710"/>
    </source>
</evidence>
<dbReference type="PROSITE" id="PS51482">
    <property type="entry name" value="DEGV"/>
    <property type="match status" value="1"/>
</dbReference>
<evidence type="ECO:0000313" key="3">
    <source>
        <dbReference type="EMBL" id="QQR28538.1"/>
    </source>
</evidence>
<dbReference type="AlphaFoldDB" id="A0A1Z2XLE4"/>
<dbReference type="InterPro" id="IPR043168">
    <property type="entry name" value="DegV_C"/>
</dbReference>
<organism evidence="3 5">
    <name type="scientific">Acutalibacter muris</name>
    <dbReference type="NCBI Taxonomy" id="1796620"/>
    <lineage>
        <taxon>Bacteria</taxon>
        <taxon>Bacillati</taxon>
        <taxon>Bacillota</taxon>
        <taxon>Clostridia</taxon>
        <taxon>Eubacteriales</taxon>
        <taxon>Acutalibacteraceae</taxon>
        <taxon>Acutalibacter</taxon>
    </lineage>
</organism>
<proteinExistence type="predicted"/>
<reference evidence="2" key="1">
    <citation type="journal article" date="2017" name="Genome Announc.">
        <title>High-Quality Whole-Genome Sequences of the Oligo-Mouse-Microbiota Bacterial Community.</title>
        <authorList>
            <person name="Garzetti D."/>
            <person name="Brugiroux S."/>
            <person name="Bunk B."/>
            <person name="Pukall R."/>
            <person name="McCoy K.D."/>
            <person name="Macpherson A.J."/>
            <person name="Stecher B."/>
        </authorList>
    </citation>
    <scope>NUCLEOTIDE SEQUENCE</scope>
    <source>
        <strain evidence="2">KB18</strain>
    </source>
</reference>
<dbReference type="SUPFAM" id="SSF82549">
    <property type="entry name" value="DAK1/DegV-like"/>
    <property type="match status" value="1"/>
</dbReference>
<dbReference type="NCBIfam" id="TIGR00762">
    <property type="entry name" value="DegV"/>
    <property type="match status" value="1"/>
</dbReference>
<evidence type="ECO:0000313" key="2">
    <source>
        <dbReference type="EMBL" id="ASB39250.1"/>
    </source>
</evidence>
<dbReference type="InterPro" id="IPR003797">
    <property type="entry name" value="DegV"/>
</dbReference>
<dbReference type="Gene3D" id="3.30.1180.10">
    <property type="match status" value="1"/>
</dbReference>
<accession>A0A1Z2XLE4</accession>
<gene>
    <name evidence="2" type="ORF">ADH66_00405</name>
    <name evidence="3" type="ORF">I5Q82_10400</name>
</gene>
<dbReference type="InterPro" id="IPR050270">
    <property type="entry name" value="DegV_domain_contain"/>
</dbReference>
<protein>
    <submittedName>
        <fullName evidence="3">DegV family protein</fullName>
    </submittedName>
</protein>
<dbReference type="GO" id="GO:0008289">
    <property type="term" value="F:lipid binding"/>
    <property type="evidence" value="ECO:0007669"/>
    <property type="project" value="UniProtKB-KW"/>
</dbReference>
<evidence type="ECO:0000256" key="1">
    <source>
        <dbReference type="ARBA" id="ARBA00023121"/>
    </source>
</evidence>
<dbReference type="Proteomes" id="UP000596035">
    <property type="component" value="Chromosome"/>
</dbReference>
<sequence>MANKIILSADSTCDLGEELKARYNVSYYPFHIILDEKDYQDNVDITVKQIFAAYYDRKALPRTAAINIGEYVDYFKGWVKEGYDVIHLNLGGAISSAHKNCVLAAAELAESGAPGKVYPIDSFNLSTAIALQVIDAGDMIAAGLPAAEIAKRLEQNRGNVHASFLLDTLDFMRAGGRCSTVAAVSANLLSLKPCIEVDNTDGSMHVGKKYRGGLRKVLVSYVKDKLAQYPNIKRDHIFITYSSIEPELEDLVRETIRSTMDFKEIHATHASCTIASHCGPNTLGILFETEG</sequence>
<keyword evidence="4" id="KW-1185">Reference proteome</keyword>
<dbReference type="PANTHER" id="PTHR33434:SF2">
    <property type="entry name" value="FATTY ACID-BINDING PROTEIN TM_1468"/>
    <property type="match status" value="1"/>
</dbReference>
<dbReference type="EMBL" id="CP021422">
    <property type="protein sequence ID" value="ASB39250.1"/>
    <property type="molecule type" value="Genomic_DNA"/>
</dbReference>
<dbReference type="Gene3D" id="3.40.50.10170">
    <property type="match status" value="1"/>
</dbReference>
<dbReference type="RefSeq" id="WP_084384338.1">
    <property type="nucleotide sequence ID" value="NZ_CAQHGX010000004.1"/>
</dbReference>
<dbReference type="EMBL" id="CP065321">
    <property type="protein sequence ID" value="QQR28538.1"/>
    <property type="molecule type" value="Genomic_DNA"/>
</dbReference>
<dbReference type="Proteomes" id="UP000196710">
    <property type="component" value="Chromosome"/>
</dbReference>